<proteinExistence type="predicted"/>
<dbReference type="Proteomes" id="UP000282837">
    <property type="component" value="Unassembled WGS sequence"/>
</dbReference>
<organism evidence="1 2">
    <name type="scientific">Novosphingobium umbonatum</name>
    <dbReference type="NCBI Taxonomy" id="1908524"/>
    <lineage>
        <taxon>Bacteria</taxon>
        <taxon>Pseudomonadati</taxon>
        <taxon>Pseudomonadota</taxon>
        <taxon>Alphaproteobacteria</taxon>
        <taxon>Sphingomonadales</taxon>
        <taxon>Sphingomonadaceae</taxon>
        <taxon>Novosphingobium</taxon>
    </lineage>
</organism>
<dbReference type="RefSeq" id="WP_127708179.1">
    <property type="nucleotide sequence ID" value="NZ_SACO01000005.1"/>
</dbReference>
<evidence type="ECO:0000313" key="2">
    <source>
        <dbReference type="Proteomes" id="UP000282837"/>
    </source>
</evidence>
<sequence length="146" mass="14323">MTTISSATGITSALNATYKQLNALKAASGSLASGLSNSGSSTSTIASAIKSTNASNRVATLLGTASSSSASSASTLLSTGTSSDATAMAQTITALYTAGNKRVASLQEQFAGATASNMTDAQKAALSTLMRQALSSQSQSLIALSA</sequence>
<name>A0A437N5U6_9SPHN</name>
<accession>A0A437N5U6</accession>
<keyword evidence="2" id="KW-1185">Reference proteome</keyword>
<reference evidence="1 2" key="1">
    <citation type="submission" date="2019-01" db="EMBL/GenBank/DDBJ databases">
        <authorList>
            <person name="Chen W.-M."/>
        </authorList>
    </citation>
    <scope>NUCLEOTIDE SEQUENCE [LARGE SCALE GENOMIC DNA]</scope>
    <source>
        <strain evidence="1 2">FSY-9</strain>
    </source>
</reference>
<gene>
    <name evidence="1" type="ORF">EOE18_08220</name>
</gene>
<dbReference type="AlphaFoldDB" id="A0A437N5U6"/>
<comment type="caution">
    <text evidence="1">The sequence shown here is derived from an EMBL/GenBank/DDBJ whole genome shotgun (WGS) entry which is preliminary data.</text>
</comment>
<evidence type="ECO:0000313" key="1">
    <source>
        <dbReference type="EMBL" id="RVU05296.1"/>
    </source>
</evidence>
<protein>
    <submittedName>
        <fullName evidence="1">Uncharacterized protein</fullName>
    </submittedName>
</protein>
<dbReference type="EMBL" id="SACO01000005">
    <property type="protein sequence ID" value="RVU05296.1"/>
    <property type="molecule type" value="Genomic_DNA"/>
</dbReference>